<evidence type="ECO:0000256" key="1">
    <source>
        <dbReference type="SAM" id="MobiDB-lite"/>
    </source>
</evidence>
<accession>A0A6J4UPA8</accession>
<dbReference type="EMBL" id="CADCWM010000387">
    <property type="protein sequence ID" value="CAA9556004.1"/>
    <property type="molecule type" value="Genomic_DNA"/>
</dbReference>
<sequence>AAVAPRGPVCLPRRLLDRAGRRRPAPGRVAVRAARGGDPRAAAPTPRTSAPGLVAEPGPGAPRLAWLAARGVVRGRGQLGDRDGHLHPGRRGL</sequence>
<proteinExistence type="predicted"/>
<name>A0A6J4UPA8_9BACT</name>
<feature type="non-terminal residue" evidence="2">
    <location>
        <position position="93"/>
    </location>
</feature>
<reference evidence="2" key="1">
    <citation type="submission" date="2020-02" db="EMBL/GenBank/DDBJ databases">
        <authorList>
            <person name="Meier V. D."/>
        </authorList>
    </citation>
    <scope>NUCLEOTIDE SEQUENCE</scope>
    <source>
        <strain evidence="2">AVDCRST_MAG88</strain>
    </source>
</reference>
<evidence type="ECO:0000313" key="2">
    <source>
        <dbReference type="EMBL" id="CAA9556004.1"/>
    </source>
</evidence>
<dbReference type="AlphaFoldDB" id="A0A6J4UPA8"/>
<gene>
    <name evidence="2" type="ORF">AVDCRST_MAG88-1116</name>
</gene>
<organism evidence="2">
    <name type="scientific">uncultured Thermomicrobiales bacterium</name>
    <dbReference type="NCBI Taxonomy" id="1645740"/>
    <lineage>
        <taxon>Bacteria</taxon>
        <taxon>Pseudomonadati</taxon>
        <taxon>Thermomicrobiota</taxon>
        <taxon>Thermomicrobia</taxon>
        <taxon>Thermomicrobiales</taxon>
        <taxon>environmental samples</taxon>
    </lineage>
</organism>
<feature type="region of interest" description="Disordered" evidence="1">
    <location>
        <begin position="19"/>
        <end position="60"/>
    </location>
</feature>
<protein>
    <submittedName>
        <fullName evidence="2">Uncharacterized protein</fullName>
    </submittedName>
</protein>
<feature type="non-terminal residue" evidence="2">
    <location>
        <position position="1"/>
    </location>
</feature>
<feature type="compositionally biased region" description="Low complexity" evidence="1">
    <location>
        <begin position="26"/>
        <end position="52"/>
    </location>
</feature>